<comment type="caution">
    <text evidence="8">The sequence shown here is derived from an EMBL/GenBank/DDBJ whole genome shotgun (WGS) entry which is preliminary data.</text>
</comment>
<evidence type="ECO:0000259" key="7">
    <source>
        <dbReference type="Pfam" id="PF00156"/>
    </source>
</evidence>
<protein>
    <recommendedName>
        <fullName evidence="2 6">Orotate phosphoribosyltransferase</fullName>
        <shortName evidence="6">OPRT</shortName>
        <shortName evidence="6">OPRTase</shortName>
        <ecNumber evidence="2 6">2.4.2.10</ecNumber>
    </recommendedName>
</protein>
<feature type="binding site" evidence="6">
    <location>
        <position position="98"/>
    </location>
    <ligand>
        <name>5-phospho-alpha-D-ribose 1-diphosphate</name>
        <dbReference type="ChEBI" id="CHEBI:58017"/>
        <note>ligand shared between dimeric partners</note>
    </ligand>
</feature>
<dbReference type="UniPathway" id="UPA00070">
    <property type="reaction ID" value="UER00119"/>
</dbReference>
<dbReference type="EMBL" id="MHLE01000009">
    <property type="protein sequence ID" value="OGZ03131.1"/>
    <property type="molecule type" value="Genomic_DNA"/>
</dbReference>
<keyword evidence="6" id="KW-0460">Magnesium</keyword>
<dbReference type="PANTHER" id="PTHR19278">
    <property type="entry name" value="OROTATE PHOSPHORIBOSYLTRANSFERASE"/>
    <property type="match status" value="1"/>
</dbReference>
<feature type="binding site" description="in other chain" evidence="6">
    <location>
        <position position="27"/>
    </location>
    <ligand>
        <name>5-phospho-alpha-D-ribose 1-diphosphate</name>
        <dbReference type="ChEBI" id="CHEBI:58017"/>
        <note>ligand shared between dimeric partners</note>
    </ligand>
</feature>
<comment type="subunit">
    <text evidence="6">Homodimer.</text>
</comment>
<dbReference type="GO" id="GO:0004588">
    <property type="term" value="F:orotate phosphoribosyltransferase activity"/>
    <property type="evidence" value="ECO:0007669"/>
    <property type="project" value="UniProtKB-UniRule"/>
</dbReference>
<feature type="binding site" evidence="6">
    <location>
        <position position="123"/>
    </location>
    <ligand>
        <name>orotate</name>
        <dbReference type="ChEBI" id="CHEBI:30839"/>
    </ligand>
</feature>
<keyword evidence="4 6" id="KW-0808">Transferase</keyword>
<evidence type="ECO:0000256" key="5">
    <source>
        <dbReference type="ARBA" id="ARBA00022975"/>
    </source>
</evidence>
<feature type="binding site" evidence="6">
    <location>
        <position position="92"/>
    </location>
    <ligand>
        <name>5-phospho-alpha-D-ribose 1-diphosphate</name>
        <dbReference type="ChEBI" id="CHEBI:58017"/>
        <note>ligand shared between dimeric partners</note>
    </ligand>
</feature>
<sequence>MGSKDVKKLINMLKTVGVVRKETVTLKYAGNSAVYIDIKKAYGYPETLIMLCKLIWEQIDKKIDCIAAGGYGGLPLAGALAEKYNLQLTLVREKPKTHGRNVWIDGYVPKPGDKIWVIDDVFTTGKSITQMIKTLKPTKAKVIGCSVVVRRSKKKIAIPYKHILNIEELL</sequence>
<keyword evidence="5 6" id="KW-0665">Pyrimidine biosynthesis</keyword>
<evidence type="ECO:0000256" key="4">
    <source>
        <dbReference type="ARBA" id="ARBA00022679"/>
    </source>
</evidence>
<dbReference type="EC" id="2.4.2.10" evidence="2 6"/>
<organism evidence="8 9">
    <name type="scientific">Candidatus Liptonbacteria bacterium RIFOXYB1_FULL_36_10</name>
    <dbReference type="NCBI Taxonomy" id="1798654"/>
    <lineage>
        <taxon>Bacteria</taxon>
        <taxon>Candidatus Liptoniibacteriota</taxon>
    </lineage>
</organism>
<comment type="pathway">
    <text evidence="1 6">Pyrimidine metabolism; UMP biosynthesis via de novo pathway; UMP from orotate: step 1/2.</text>
</comment>
<evidence type="ECO:0000256" key="6">
    <source>
        <dbReference type="HAMAP-Rule" id="MF_01208"/>
    </source>
</evidence>
<comment type="similarity">
    <text evidence="6">Belongs to the purine/pyrimidine phosphoribosyltransferase family. PyrE subfamily.</text>
</comment>
<dbReference type="GO" id="GO:0000287">
    <property type="term" value="F:magnesium ion binding"/>
    <property type="evidence" value="ECO:0007669"/>
    <property type="project" value="UniProtKB-UniRule"/>
</dbReference>
<dbReference type="InterPro" id="IPR029057">
    <property type="entry name" value="PRTase-like"/>
</dbReference>
<accession>A0A1G2CR56</accession>
<dbReference type="AlphaFoldDB" id="A0A1G2CR56"/>
<feature type="domain" description="Phosphoribosyltransferase" evidence="7">
    <location>
        <begin position="57"/>
        <end position="158"/>
    </location>
</feature>
<feature type="binding site" evidence="6">
    <location>
        <position position="151"/>
    </location>
    <ligand>
        <name>orotate</name>
        <dbReference type="ChEBI" id="CHEBI:30839"/>
    </ligand>
</feature>
<proteinExistence type="inferred from homology"/>
<dbReference type="Proteomes" id="UP000178599">
    <property type="component" value="Unassembled WGS sequence"/>
</dbReference>
<dbReference type="SUPFAM" id="SSF53271">
    <property type="entry name" value="PRTase-like"/>
    <property type="match status" value="1"/>
</dbReference>
<evidence type="ECO:0000256" key="2">
    <source>
        <dbReference type="ARBA" id="ARBA00011971"/>
    </source>
</evidence>
<evidence type="ECO:0000256" key="3">
    <source>
        <dbReference type="ARBA" id="ARBA00022676"/>
    </source>
</evidence>
<evidence type="ECO:0000313" key="9">
    <source>
        <dbReference type="Proteomes" id="UP000178599"/>
    </source>
</evidence>
<dbReference type="Gene3D" id="3.40.50.2020">
    <property type="match status" value="1"/>
</dbReference>
<evidence type="ECO:0000313" key="8">
    <source>
        <dbReference type="EMBL" id="OGZ03131.1"/>
    </source>
</evidence>
<reference evidence="8 9" key="1">
    <citation type="journal article" date="2016" name="Nat. Commun.">
        <title>Thousands of microbial genomes shed light on interconnected biogeochemical processes in an aquifer system.</title>
        <authorList>
            <person name="Anantharaman K."/>
            <person name="Brown C.T."/>
            <person name="Hug L.A."/>
            <person name="Sharon I."/>
            <person name="Castelle C.J."/>
            <person name="Probst A.J."/>
            <person name="Thomas B.C."/>
            <person name="Singh A."/>
            <person name="Wilkins M.J."/>
            <person name="Karaoz U."/>
            <person name="Brodie E.L."/>
            <person name="Williams K.H."/>
            <person name="Hubbard S.S."/>
            <person name="Banfield J.F."/>
        </authorList>
    </citation>
    <scope>NUCLEOTIDE SEQUENCE [LARGE SCALE GENOMIC DNA]</scope>
</reference>
<name>A0A1G2CR56_9BACT</name>
<dbReference type="CDD" id="cd06223">
    <property type="entry name" value="PRTases_typeI"/>
    <property type="match status" value="1"/>
</dbReference>
<evidence type="ECO:0000256" key="1">
    <source>
        <dbReference type="ARBA" id="ARBA00004889"/>
    </source>
</evidence>
<dbReference type="InterPro" id="IPR023031">
    <property type="entry name" value="OPRT"/>
</dbReference>
<gene>
    <name evidence="6" type="primary">pyrE</name>
    <name evidence="8" type="ORF">A2390_02485</name>
</gene>
<comment type="cofactor">
    <cofactor evidence="6">
        <name>Mg(2+)</name>
        <dbReference type="ChEBI" id="CHEBI:18420"/>
    </cofactor>
</comment>
<feature type="binding site" description="in other chain" evidence="6">
    <location>
        <begin position="119"/>
        <end position="127"/>
    </location>
    <ligand>
        <name>5-phospho-alpha-D-ribose 1-diphosphate</name>
        <dbReference type="ChEBI" id="CHEBI:58017"/>
        <note>ligand shared between dimeric partners</note>
    </ligand>
</feature>
<dbReference type="Pfam" id="PF00156">
    <property type="entry name" value="Pribosyltran"/>
    <property type="match status" value="1"/>
</dbReference>
<dbReference type="InterPro" id="IPR000836">
    <property type="entry name" value="PRTase_dom"/>
</dbReference>
<keyword evidence="3 6" id="KW-0328">Glycosyltransferase</keyword>
<comment type="caution">
    <text evidence="6">Lacks conserved residue(s) required for the propagation of feature annotation.</text>
</comment>
<comment type="catalytic activity">
    <reaction evidence="6">
        <text>orotidine 5'-phosphate + diphosphate = orotate + 5-phospho-alpha-D-ribose 1-diphosphate</text>
        <dbReference type="Rhea" id="RHEA:10380"/>
        <dbReference type="ChEBI" id="CHEBI:30839"/>
        <dbReference type="ChEBI" id="CHEBI:33019"/>
        <dbReference type="ChEBI" id="CHEBI:57538"/>
        <dbReference type="ChEBI" id="CHEBI:58017"/>
        <dbReference type="EC" id="2.4.2.10"/>
    </reaction>
</comment>
<dbReference type="PANTHER" id="PTHR19278:SF9">
    <property type="entry name" value="URIDINE 5'-MONOPHOSPHATE SYNTHASE"/>
    <property type="match status" value="1"/>
</dbReference>
<dbReference type="GO" id="GO:0044205">
    <property type="term" value="P:'de novo' UMP biosynthetic process"/>
    <property type="evidence" value="ECO:0007669"/>
    <property type="project" value="UniProtKB-UniRule"/>
</dbReference>
<dbReference type="GO" id="GO:0019856">
    <property type="term" value="P:pyrimidine nucleobase biosynthetic process"/>
    <property type="evidence" value="ECO:0007669"/>
    <property type="project" value="TreeGrafter"/>
</dbReference>
<dbReference type="HAMAP" id="MF_01208">
    <property type="entry name" value="PyrE"/>
    <property type="match status" value="1"/>
</dbReference>
<feature type="binding site" evidence="6">
    <location>
        <position position="96"/>
    </location>
    <ligand>
        <name>5-phospho-alpha-D-ribose 1-diphosphate</name>
        <dbReference type="ChEBI" id="CHEBI:58017"/>
        <note>ligand shared between dimeric partners</note>
    </ligand>
</feature>
<comment type="function">
    <text evidence="6">Catalyzes the transfer of a ribosyl phosphate group from 5-phosphoribose 1-diphosphate to orotate, leading to the formation of orotidine monophosphate (OMP).</text>
</comment>